<dbReference type="Gene3D" id="3.40.30.10">
    <property type="entry name" value="Glutaredoxin"/>
    <property type="match status" value="1"/>
</dbReference>
<evidence type="ECO:0000256" key="1">
    <source>
        <dbReference type="SAM" id="MobiDB-lite"/>
    </source>
</evidence>
<name>A0A183B618_9TREM</name>
<dbReference type="AlphaFoldDB" id="A0A183B618"/>
<dbReference type="InterPro" id="IPR013766">
    <property type="entry name" value="Thioredoxin_domain"/>
</dbReference>
<dbReference type="CDD" id="cd06257">
    <property type="entry name" value="DnaJ"/>
    <property type="match status" value="1"/>
</dbReference>
<organism evidence="4">
    <name type="scientific">Echinostoma caproni</name>
    <dbReference type="NCBI Taxonomy" id="27848"/>
    <lineage>
        <taxon>Eukaryota</taxon>
        <taxon>Metazoa</taxon>
        <taxon>Spiralia</taxon>
        <taxon>Lophotrochozoa</taxon>
        <taxon>Platyhelminthes</taxon>
        <taxon>Trematoda</taxon>
        <taxon>Digenea</taxon>
        <taxon>Plagiorchiida</taxon>
        <taxon>Echinostomata</taxon>
        <taxon>Echinostomatoidea</taxon>
        <taxon>Echinostomatidae</taxon>
        <taxon>Echinostoma</taxon>
    </lineage>
</organism>
<dbReference type="SUPFAM" id="SSF52833">
    <property type="entry name" value="Thioredoxin-like"/>
    <property type="match status" value="1"/>
</dbReference>
<dbReference type="SUPFAM" id="SSF46565">
    <property type="entry name" value="Chaperone J-domain"/>
    <property type="match status" value="1"/>
</dbReference>
<evidence type="ECO:0000313" key="4">
    <source>
        <dbReference type="WBParaSite" id="ECPE_0001469301-mRNA-1"/>
    </source>
</evidence>
<dbReference type="InterPro" id="IPR052448">
    <property type="entry name" value="DnaJ_C16_autophagy_reg"/>
</dbReference>
<dbReference type="PANTHER" id="PTHR44303">
    <property type="entry name" value="DNAJ HOMOLOG SUBFAMILY C MEMBER 16"/>
    <property type="match status" value="1"/>
</dbReference>
<evidence type="ECO:0000259" key="2">
    <source>
        <dbReference type="PROSITE" id="PS50076"/>
    </source>
</evidence>
<reference evidence="4" key="1">
    <citation type="submission" date="2016-06" db="UniProtKB">
        <authorList>
            <consortium name="WormBaseParasite"/>
        </authorList>
    </citation>
    <scope>IDENTIFICATION</scope>
</reference>
<dbReference type="PROSITE" id="PS51352">
    <property type="entry name" value="THIOREDOXIN_2"/>
    <property type="match status" value="1"/>
</dbReference>
<dbReference type="InterPro" id="IPR036869">
    <property type="entry name" value="J_dom_sf"/>
</dbReference>
<sequence>LSDFALCDLYETLQVSKSASTSEIKSAYRRLAKRLHPDVNPKPDANRKFIELNEAYEDLDFQSYRLTHLPLTRSIPLMIFGYSDFCPPCHRIQPLWSQLADELTPMGVCFGSVNLEHDASLRDELRVFHVPTVIIVVDGKESLLLFHEDAEHPVFKMSRRKLLPAELDQAIRSYSQLTIPRIYSTSRLLDLCPTDGGEPTNPYASESELRRSNEATHGHSSSHQSHRHVCLILLLHSELANLENDKGHADVWMHMLREVVPYARAQLHHTYGGTLVNQFQPAHVYVDRQAAWLRQLFRHAHEGVGSYTDDSQRKKMDITHLGTSKTAIHWYPGGQMLNLIAH</sequence>
<proteinExistence type="predicted"/>
<evidence type="ECO:0000259" key="3">
    <source>
        <dbReference type="PROSITE" id="PS51352"/>
    </source>
</evidence>
<dbReference type="WBParaSite" id="ECPE_0001469301-mRNA-1">
    <property type="protein sequence ID" value="ECPE_0001469301-mRNA-1"/>
    <property type="gene ID" value="ECPE_0001469301"/>
</dbReference>
<dbReference type="Pfam" id="PF00085">
    <property type="entry name" value="Thioredoxin"/>
    <property type="match status" value="1"/>
</dbReference>
<protein>
    <submittedName>
        <fullName evidence="4">DnaJ homolog subfamily C member 16</fullName>
    </submittedName>
</protein>
<accession>A0A183B618</accession>
<dbReference type="Gene3D" id="1.10.287.110">
    <property type="entry name" value="DnaJ domain"/>
    <property type="match status" value="1"/>
</dbReference>
<dbReference type="PRINTS" id="PR00625">
    <property type="entry name" value="JDOMAIN"/>
</dbReference>
<dbReference type="PANTHER" id="PTHR44303:SF2">
    <property type="entry name" value="DNAJ HOMOLOG SUBFAMILY C MEMBER 16"/>
    <property type="match status" value="1"/>
</dbReference>
<dbReference type="SMART" id="SM00271">
    <property type="entry name" value="DnaJ"/>
    <property type="match status" value="1"/>
</dbReference>
<dbReference type="InterPro" id="IPR036249">
    <property type="entry name" value="Thioredoxin-like_sf"/>
</dbReference>
<feature type="compositionally biased region" description="Basic and acidic residues" evidence="1">
    <location>
        <begin position="207"/>
        <end position="217"/>
    </location>
</feature>
<feature type="domain" description="J" evidence="2">
    <location>
        <begin position="8"/>
        <end position="64"/>
    </location>
</feature>
<dbReference type="PROSITE" id="PS50076">
    <property type="entry name" value="DNAJ_2"/>
    <property type="match status" value="1"/>
</dbReference>
<feature type="domain" description="Thioredoxin" evidence="3">
    <location>
        <begin position="30"/>
        <end position="172"/>
    </location>
</feature>
<feature type="region of interest" description="Disordered" evidence="1">
    <location>
        <begin position="193"/>
        <end position="222"/>
    </location>
</feature>
<dbReference type="InterPro" id="IPR001623">
    <property type="entry name" value="DnaJ_domain"/>
</dbReference>
<dbReference type="Pfam" id="PF00226">
    <property type="entry name" value="DnaJ"/>
    <property type="match status" value="1"/>
</dbReference>